<dbReference type="AlphaFoldDB" id="A0A210R226"/>
<gene>
    <name evidence="1" type="ORF">KP79_PYT12936</name>
</gene>
<name>A0A210R226_MIZYE</name>
<accession>A0A210R226</accession>
<evidence type="ECO:0000313" key="1">
    <source>
        <dbReference type="EMBL" id="OWF54994.1"/>
    </source>
</evidence>
<reference evidence="1 2" key="1">
    <citation type="journal article" date="2017" name="Nat. Ecol. Evol.">
        <title>Scallop genome provides insights into evolution of bilaterian karyotype and development.</title>
        <authorList>
            <person name="Wang S."/>
            <person name="Zhang J."/>
            <person name="Jiao W."/>
            <person name="Li J."/>
            <person name="Xun X."/>
            <person name="Sun Y."/>
            <person name="Guo X."/>
            <person name="Huan P."/>
            <person name="Dong B."/>
            <person name="Zhang L."/>
            <person name="Hu X."/>
            <person name="Sun X."/>
            <person name="Wang J."/>
            <person name="Zhao C."/>
            <person name="Wang Y."/>
            <person name="Wang D."/>
            <person name="Huang X."/>
            <person name="Wang R."/>
            <person name="Lv J."/>
            <person name="Li Y."/>
            <person name="Zhang Z."/>
            <person name="Liu B."/>
            <person name="Lu W."/>
            <person name="Hui Y."/>
            <person name="Liang J."/>
            <person name="Zhou Z."/>
            <person name="Hou R."/>
            <person name="Li X."/>
            <person name="Liu Y."/>
            <person name="Li H."/>
            <person name="Ning X."/>
            <person name="Lin Y."/>
            <person name="Zhao L."/>
            <person name="Xing Q."/>
            <person name="Dou J."/>
            <person name="Li Y."/>
            <person name="Mao J."/>
            <person name="Guo H."/>
            <person name="Dou H."/>
            <person name="Li T."/>
            <person name="Mu C."/>
            <person name="Jiang W."/>
            <person name="Fu Q."/>
            <person name="Fu X."/>
            <person name="Miao Y."/>
            <person name="Liu J."/>
            <person name="Yu Q."/>
            <person name="Li R."/>
            <person name="Liao H."/>
            <person name="Li X."/>
            <person name="Kong Y."/>
            <person name="Jiang Z."/>
            <person name="Chourrout D."/>
            <person name="Li R."/>
            <person name="Bao Z."/>
        </authorList>
    </citation>
    <scope>NUCLEOTIDE SEQUENCE [LARGE SCALE GENOMIC DNA]</scope>
    <source>
        <strain evidence="1 2">PY_sf001</strain>
    </source>
</reference>
<comment type="caution">
    <text evidence="1">The sequence shown here is derived from an EMBL/GenBank/DDBJ whole genome shotgun (WGS) entry which is preliminary data.</text>
</comment>
<evidence type="ECO:0000313" key="2">
    <source>
        <dbReference type="Proteomes" id="UP000242188"/>
    </source>
</evidence>
<organism evidence="1 2">
    <name type="scientific">Mizuhopecten yessoensis</name>
    <name type="common">Japanese scallop</name>
    <name type="synonym">Patinopecten yessoensis</name>
    <dbReference type="NCBI Taxonomy" id="6573"/>
    <lineage>
        <taxon>Eukaryota</taxon>
        <taxon>Metazoa</taxon>
        <taxon>Spiralia</taxon>
        <taxon>Lophotrochozoa</taxon>
        <taxon>Mollusca</taxon>
        <taxon>Bivalvia</taxon>
        <taxon>Autobranchia</taxon>
        <taxon>Pteriomorphia</taxon>
        <taxon>Pectinida</taxon>
        <taxon>Pectinoidea</taxon>
        <taxon>Pectinidae</taxon>
        <taxon>Mizuhopecten</taxon>
    </lineage>
</organism>
<dbReference type="Proteomes" id="UP000242188">
    <property type="component" value="Unassembled WGS sequence"/>
</dbReference>
<sequence>MAQNLAMKKSIFQKLDLADANLAWQLVGSEVVKLFAGEHLIPIPSFSSKRSPCAPGFVALRKERTFKEWVFRRPQNFLLTEFLWDFHPSWDNKQRILHSSSKQEDTDANFVYERSLINKGQSKTIRVVLKGKEKSSLDEMPGEMTLDLENFEDSYFDDLDIFLVDTVYSCDSGFLEVTIDGDTSQIEFTARFPIGFKFLKLDTGYGPFPRKVRRIKPIKAEKWKGVWLDRTHYKHALHQIMPNQNKYGGGAGDVLGMYNTPFNLND</sequence>
<dbReference type="OrthoDB" id="6053438at2759"/>
<proteinExistence type="predicted"/>
<dbReference type="EMBL" id="NEDP02000791">
    <property type="protein sequence ID" value="OWF54994.1"/>
    <property type="molecule type" value="Genomic_DNA"/>
</dbReference>
<protein>
    <submittedName>
        <fullName evidence="1">Uncharacterized protein</fullName>
    </submittedName>
</protein>
<keyword evidence="2" id="KW-1185">Reference proteome</keyword>